<dbReference type="Gene3D" id="3.90.70.10">
    <property type="entry name" value="Cysteine proteinases"/>
    <property type="match status" value="1"/>
</dbReference>
<dbReference type="GO" id="GO:0071885">
    <property type="term" value="F:N-terminal protein N-methyltransferase activity"/>
    <property type="evidence" value="ECO:0007669"/>
    <property type="project" value="UniProtKB-EC"/>
</dbReference>
<reference evidence="11" key="1">
    <citation type="submission" date="2023-01" db="EMBL/GenBank/DDBJ databases">
        <title>The growth and conidiation of Purpureocillium lavendulum are regulated by nitrogen source and histone H3K14 acetylation.</title>
        <authorList>
            <person name="Tang P."/>
            <person name="Han J."/>
            <person name="Zhang C."/>
            <person name="Tang P."/>
            <person name="Qi F."/>
            <person name="Zhang K."/>
            <person name="Liang L."/>
        </authorList>
    </citation>
    <scope>NUCLEOTIDE SEQUENCE</scope>
    <source>
        <strain evidence="11">YMF1.00683</strain>
    </source>
</reference>
<evidence type="ECO:0000256" key="3">
    <source>
        <dbReference type="ARBA" id="ARBA00022679"/>
    </source>
</evidence>
<dbReference type="GO" id="GO:0005737">
    <property type="term" value="C:cytoplasm"/>
    <property type="evidence" value="ECO:0007669"/>
    <property type="project" value="TreeGrafter"/>
</dbReference>
<evidence type="ECO:0000256" key="6">
    <source>
        <dbReference type="ARBA" id="ARBA00039449"/>
    </source>
</evidence>
<evidence type="ECO:0000256" key="2">
    <source>
        <dbReference type="ARBA" id="ARBA00022603"/>
    </source>
</evidence>
<dbReference type="SUPFAM" id="SSF53335">
    <property type="entry name" value="S-adenosyl-L-methionine-dependent methyltransferases"/>
    <property type="match status" value="1"/>
</dbReference>
<dbReference type="InterPro" id="IPR029063">
    <property type="entry name" value="SAM-dependent_MTases_sf"/>
</dbReference>
<dbReference type="InterPro" id="IPR008576">
    <property type="entry name" value="MeTrfase_NTM1"/>
</dbReference>
<dbReference type="SUPFAM" id="SSF54001">
    <property type="entry name" value="Cysteine proteinases"/>
    <property type="match status" value="1"/>
</dbReference>
<comment type="similarity">
    <text evidence="1">Belongs to the methyltransferase superfamily. NTM1 family.</text>
</comment>
<dbReference type="Gene3D" id="3.40.50.410">
    <property type="entry name" value="von Willebrand factor, type A domain"/>
    <property type="match status" value="1"/>
</dbReference>
<comment type="catalytic activity">
    <reaction evidence="9">
        <text>N-terminal L-prolyl-L-prolyl-L-lysyl-[protein] + 2 S-adenosyl-L-methionine = N-terminal N,N-dimethyl-L-prolyl-L-prolyl-L-lysyl-[protein] + 2 S-adenosyl-L-homocysteine + 2 H(+)</text>
        <dbReference type="Rhea" id="RHEA:54736"/>
        <dbReference type="Rhea" id="RHEA-COMP:13787"/>
        <dbReference type="Rhea" id="RHEA-COMP:13974"/>
        <dbReference type="ChEBI" id="CHEBI:15378"/>
        <dbReference type="ChEBI" id="CHEBI:57856"/>
        <dbReference type="ChEBI" id="CHEBI:59789"/>
        <dbReference type="ChEBI" id="CHEBI:138059"/>
        <dbReference type="ChEBI" id="CHEBI:138318"/>
        <dbReference type="EC" id="2.1.1.244"/>
    </reaction>
</comment>
<organism evidence="11 12">
    <name type="scientific">Purpureocillium lavendulum</name>
    <dbReference type="NCBI Taxonomy" id="1247861"/>
    <lineage>
        <taxon>Eukaryota</taxon>
        <taxon>Fungi</taxon>
        <taxon>Dikarya</taxon>
        <taxon>Ascomycota</taxon>
        <taxon>Pezizomycotina</taxon>
        <taxon>Sordariomycetes</taxon>
        <taxon>Hypocreomycetidae</taxon>
        <taxon>Hypocreales</taxon>
        <taxon>Ophiocordycipitaceae</taxon>
        <taxon>Purpureocillium</taxon>
    </lineage>
</organism>
<dbReference type="InterPro" id="IPR038765">
    <property type="entry name" value="Papain-like_cys_pep_sf"/>
</dbReference>
<dbReference type="EC" id="2.1.1.244" evidence="5"/>
<evidence type="ECO:0000256" key="7">
    <source>
        <dbReference type="ARBA" id="ARBA00043129"/>
    </source>
</evidence>
<dbReference type="InterPro" id="IPR036465">
    <property type="entry name" value="vWFA_dom_sf"/>
</dbReference>
<evidence type="ECO:0000313" key="11">
    <source>
        <dbReference type="EMBL" id="KAJ6440044.1"/>
    </source>
</evidence>
<name>A0AB34FMS1_9HYPO</name>
<dbReference type="PANTHER" id="PTHR12753">
    <property type="entry name" value="AD-003 - RELATED"/>
    <property type="match status" value="1"/>
</dbReference>
<dbReference type="PANTHER" id="PTHR12753:SF0">
    <property type="entry name" value="ALPHA N-TERMINAL PROTEIN METHYLTRANSFERASE 1"/>
    <property type="match status" value="1"/>
</dbReference>
<keyword evidence="4" id="KW-0949">S-adenosyl-L-methionine</keyword>
<gene>
    <name evidence="11" type="ORF">O9K51_07935</name>
</gene>
<evidence type="ECO:0000256" key="1">
    <source>
        <dbReference type="ARBA" id="ARBA00009059"/>
    </source>
</evidence>
<dbReference type="Proteomes" id="UP001163105">
    <property type="component" value="Unassembled WGS sequence"/>
</dbReference>
<evidence type="ECO:0000256" key="10">
    <source>
        <dbReference type="ARBA" id="ARBA00048167"/>
    </source>
</evidence>
<evidence type="ECO:0000256" key="9">
    <source>
        <dbReference type="ARBA" id="ARBA00047885"/>
    </source>
</evidence>
<comment type="catalytic activity">
    <reaction evidence="8">
        <text>N-terminal L-seryl-L-prolyl-L-lysyl-[protein] + 3 S-adenosyl-L-methionine = N-terminal N,N,N-trimethyl-L-seryl-L-prolyl-L-lysyl-[protein] + 3 S-adenosyl-L-homocysteine + 3 H(+)</text>
        <dbReference type="Rhea" id="RHEA:54724"/>
        <dbReference type="Rhea" id="RHEA-COMP:13789"/>
        <dbReference type="Rhea" id="RHEA-COMP:13973"/>
        <dbReference type="ChEBI" id="CHEBI:15378"/>
        <dbReference type="ChEBI" id="CHEBI:57856"/>
        <dbReference type="ChEBI" id="CHEBI:59789"/>
        <dbReference type="ChEBI" id="CHEBI:138061"/>
        <dbReference type="ChEBI" id="CHEBI:138317"/>
        <dbReference type="EC" id="2.1.1.244"/>
    </reaction>
</comment>
<comment type="catalytic activity">
    <reaction evidence="10">
        <text>N-terminal L-alanyl-L-prolyl-L-lysyl-[protein] + 3 S-adenosyl-L-methionine = N-terminal N,N,N-trimethyl-L-alanyl-L-prolyl-L-lysyl-[protein] + 3 S-adenosyl-L-homocysteine + 3 H(+)</text>
        <dbReference type="Rhea" id="RHEA:54712"/>
        <dbReference type="Rhea" id="RHEA-COMP:13785"/>
        <dbReference type="Rhea" id="RHEA-COMP:13971"/>
        <dbReference type="ChEBI" id="CHEBI:15378"/>
        <dbReference type="ChEBI" id="CHEBI:57856"/>
        <dbReference type="ChEBI" id="CHEBI:59789"/>
        <dbReference type="ChEBI" id="CHEBI:138057"/>
        <dbReference type="ChEBI" id="CHEBI:138315"/>
        <dbReference type="EC" id="2.1.1.244"/>
    </reaction>
</comment>
<dbReference type="AlphaFoldDB" id="A0AB34FMS1"/>
<sequence length="737" mass="82042">MPPDDGRAILGCLLDVSASMRDIFGAGRRDERAGDRLSAVLHAALRVARAERERCNNALMFVGIFGLSEVSGRPPAVDLCSVVQGLLDGLQTPRSGYDLLLSLVNDCDIAWSIGCIDEHIRSRLTDDEARIVYGYLRRKPHRVLDLDNAVRGMAEGMLVEWWREVAQFQLRPVTEVVALLEQVQEDWQKGTSNGVLDKLRYYIYGLTPLNTALCQALEAFPDAPDNVTGRIDRTLIVLSDGCWTDGDPRPTCRRLLRRKKVNFGAVYLTDERGMDIHATPRRLYDDAEESWGEGQRVLFDLASRVSSVEHPIPVLNSMGWVVPPSGQVALFAVVCSAAVLEEFCELLLTARFGSADVLLDIAGRVRLDRYIETEHRCRSAVLHMALSRVILHRGSPPSIDEIRERILRRFPERGKGWSSRKILKTATGEGWCYPIRHYSELHDEQSARRAILQRRPLLMTFHLSRGGWAKFCQHFREEDTKRLTLTRSKMAPYRNGWSAGGHAVVLTGCGTGSLTFLNSWGNERGDSGKFTVEDATVLQCVGHKVRFYDVQWTLDDLSDEDKGAFDRFAEDSVQAWAARVPSVFELEVLCPLCGASAAIASFTGSLREAVCPRCDGSFKPEPGDLAKALYARAGLSLAGLAVFCVGHLTDEQLVDYLKVCKAVLKPGSGVIVIKENLSTTDGDVFDDVDSSVTRQDETFRRIFEEAGLKLVRTDLQHGFPEVPPITLLPVRMNALKP</sequence>
<dbReference type="EMBL" id="JAQHRD010000006">
    <property type="protein sequence ID" value="KAJ6440044.1"/>
    <property type="molecule type" value="Genomic_DNA"/>
</dbReference>
<accession>A0AB34FMS1</accession>
<evidence type="ECO:0000256" key="8">
    <source>
        <dbReference type="ARBA" id="ARBA00047306"/>
    </source>
</evidence>
<keyword evidence="12" id="KW-1185">Reference proteome</keyword>
<dbReference type="SUPFAM" id="SSF53300">
    <property type="entry name" value="vWA-like"/>
    <property type="match status" value="1"/>
</dbReference>
<evidence type="ECO:0000256" key="4">
    <source>
        <dbReference type="ARBA" id="ARBA00022691"/>
    </source>
</evidence>
<dbReference type="Pfam" id="PF05891">
    <property type="entry name" value="Methyltransf_PK"/>
    <property type="match status" value="1"/>
</dbReference>
<proteinExistence type="inferred from homology"/>
<evidence type="ECO:0000256" key="5">
    <source>
        <dbReference type="ARBA" id="ARBA00039112"/>
    </source>
</evidence>
<evidence type="ECO:0000313" key="12">
    <source>
        <dbReference type="Proteomes" id="UP001163105"/>
    </source>
</evidence>
<keyword evidence="3" id="KW-0808">Transferase</keyword>
<dbReference type="Gene3D" id="3.40.50.150">
    <property type="entry name" value="Vaccinia Virus protein VP39"/>
    <property type="match status" value="1"/>
</dbReference>
<dbReference type="GO" id="GO:0032259">
    <property type="term" value="P:methylation"/>
    <property type="evidence" value="ECO:0007669"/>
    <property type="project" value="UniProtKB-KW"/>
</dbReference>
<keyword evidence="2" id="KW-0489">Methyltransferase</keyword>
<protein>
    <recommendedName>
        <fullName evidence="6">Alpha N-terminal protein methyltransferase 1</fullName>
        <ecNumber evidence="5">2.1.1.244</ecNumber>
    </recommendedName>
    <alternativeName>
        <fullName evidence="7">X-Pro-Lys N-terminal protein methyltransferase 1</fullName>
    </alternativeName>
</protein>
<comment type="caution">
    <text evidence="11">The sequence shown here is derived from an EMBL/GenBank/DDBJ whole genome shotgun (WGS) entry which is preliminary data.</text>
</comment>